<accession>A0ABW3F4E0</accession>
<evidence type="ECO:0000256" key="2">
    <source>
        <dbReference type="ARBA" id="ARBA00023315"/>
    </source>
</evidence>
<dbReference type="InterPro" id="IPR016181">
    <property type="entry name" value="Acyl_CoA_acyltransferase"/>
</dbReference>
<keyword evidence="2 4" id="KW-0012">Acyltransferase</keyword>
<dbReference type="Gene3D" id="3.40.630.30">
    <property type="match status" value="1"/>
</dbReference>
<sequence length="158" mass="17604">MNLRNLTQHDLPALLRLYEHLHVVDTPMPSATEVEAVWAEIQANDRIRCFGVFVDDELVASCTIAVIPNLTRGCRPYAVVENVVTHAAHRKHGYGNAMLQSALSYAWSVGCYKAMLLTGRKDEEILRFYQSAGFDPNSKQAFVAKPDDAATALEKRSL</sequence>
<dbReference type="EC" id="2.3.1.-" evidence="4"/>
<dbReference type="InterPro" id="IPR050832">
    <property type="entry name" value="Bact_Acetyltransf"/>
</dbReference>
<keyword evidence="1 4" id="KW-0808">Transferase</keyword>
<dbReference type="GO" id="GO:0016746">
    <property type="term" value="F:acyltransferase activity"/>
    <property type="evidence" value="ECO:0007669"/>
    <property type="project" value="UniProtKB-KW"/>
</dbReference>
<dbReference type="Proteomes" id="UP001597128">
    <property type="component" value="Unassembled WGS sequence"/>
</dbReference>
<dbReference type="PANTHER" id="PTHR43877">
    <property type="entry name" value="AMINOALKYLPHOSPHONATE N-ACETYLTRANSFERASE-RELATED-RELATED"/>
    <property type="match status" value="1"/>
</dbReference>
<protein>
    <submittedName>
        <fullName evidence="4">GNAT family N-acetyltransferase</fullName>
        <ecNumber evidence="4">2.3.1.-</ecNumber>
    </submittedName>
</protein>
<comment type="caution">
    <text evidence="4">The sequence shown here is derived from an EMBL/GenBank/DDBJ whole genome shotgun (WGS) entry which is preliminary data.</text>
</comment>
<evidence type="ECO:0000259" key="3">
    <source>
        <dbReference type="PROSITE" id="PS51186"/>
    </source>
</evidence>
<dbReference type="PROSITE" id="PS51186">
    <property type="entry name" value="GNAT"/>
    <property type="match status" value="1"/>
</dbReference>
<organism evidence="4 5">
    <name type="scientific">Methylophilus luteus</name>
    <dbReference type="NCBI Taxonomy" id="640108"/>
    <lineage>
        <taxon>Bacteria</taxon>
        <taxon>Pseudomonadati</taxon>
        <taxon>Pseudomonadota</taxon>
        <taxon>Betaproteobacteria</taxon>
        <taxon>Nitrosomonadales</taxon>
        <taxon>Methylophilaceae</taxon>
        <taxon>Methylophilus</taxon>
    </lineage>
</organism>
<dbReference type="RefSeq" id="WP_379055451.1">
    <property type="nucleotide sequence ID" value="NZ_JBHTKB010000001.1"/>
</dbReference>
<evidence type="ECO:0000313" key="5">
    <source>
        <dbReference type="Proteomes" id="UP001597128"/>
    </source>
</evidence>
<name>A0ABW3F4E0_9PROT</name>
<evidence type="ECO:0000256" key="1">
    <source>
        <dbReference type="ARBA" id="ARBA00022679"/>
    </source>
</evidence>
<dbReference type="Pfam" id="PF00583">
    <property type="entry name" value="Acetyltransf_1"/>
    <property type="match status" value="1"/>
</dbReference>
<gene>
    <name evidence="4" type="ORF">ACFQ1Z_02855</name>
</gene>
<dbReference type="CDD" id="cd04301">
    <property type="entry name" value="NAT_SF"/>
    <property type="match status" value="1"/>
</dbReference>
<proteinExistence type="predicted"/>
<keyword evidence="5" id="KW-1185">Reference proteome</keyword>
<dbReference type="InterPro" id="IPR000182">
    <property type="entry name" value="GNAT_dom"/>
</dbReference>
<reference evidence="5" key="1">
    <citation type="journal article" date="2019" name="Int. J. Syst. Evol. Microbiol.">
        <title>The Global Catalogue of Microorganisms (GCM) 10K type strain sequencing project: providing services to taxonomists for standard genome sequencing and annotation.</title>
        <authorList>
            <consortium name="The Broad Institute Genomics Platform"/>
            <consortium name="The Broad Institute Genome Sequencing Center for Infectious Disease"/>
            <person name="Wu L."/>
            <person name="Ma J."/>
        </authorList>
    </citation>
    <scope>NUCLEOTIDE SEQUENCE [LARGE SCALE GENOMIC DNA]</scope>
    <source>
        <strain evidence="5">CCUG 58412</strain>
    </source>
</reference>
<dbReference type="EMBL" id="JBHTKB010000001">
    <property type="protein sequence ID" value="MFD0912478.1"/>
    <property type="molecule type" value="Genomic_DNA"/>
</dbReference>
<dbReference type="SUPFAM" id="SSF55729">
    <property type="entry name" value="Acyl-CoA N-acyltransferases (Nat)"/>
    <property type="match status" value="1"/>
</dbReference>
<feature type="domain" description="N-acetyltransferase" evidence="3">
    <location>
        <begin position="1"/>
        <end position="158"/>
    </location>
</feature>
<dbReference type="PANTHER" id="PTHR43877:SF2">
    <property type="entry name" value="AMINOALKYLPHOSPHONATE N-ACETYLTRANSFERASE-RELATED"/>
    <property type="match status" value="1"/>
</dbReference>
<evidence type="ECO:0000313" key="4">
    <source>
        <dbReference type="EMBL" id="MFD0912478.1"/>
    </source>
</evidence>